<dbReference type="PANTHER" id="PTHR48073:SF2">
    <property type="entry name" value="O-SUCCINYLBENZOATE SYNTHASE"/>
    <property type="match status" value="1"/>
</dbReference>
<dbReference type="PANTHER" id="PTHR48073">
    <property type="entry name" value="O-SUCCINYLBENZOATE SYNTHASE-RELATED"/>
    <property type="match status" value="1"/>
</dbReference>
<feature type="domain" description="Methylaspartate ammonia-lyase N-terminal" evidence="14">
    <location>
        <begin position="1"/>
        <end position="161"/>
    </location>
</feature>
<sequence>MKVKKVVCAPGKTGFFFDDQKAIKAGAKNDGAFYIGTPLTPGFTQVRQAGESISVMFILENGAIAYGDCAAVQYSGAGGRDPLFLAKDFIPVIEKEIAPLYEGKEITSFREMADLVDKAISPSTGKIYHTAIRYGVTQACLDAVAKSQSKLMAQVVANEYGTEVSKKIIPIFSQSGDDRYLNADKMIMKCADVLPHALFNHVETKVGLKGEKIKEYVGWLRNRILELRPCECYNPIFHIDVYGTLGIVFNNDFEAIAKYIGEVAEIAKPFHLRVEGPVDMGEREAQIDALAAIRAAMDRDGIDAEIVADEWCNTLEDIKAFTEKKAGHMAQIKTPDLGGINNTIEAVLYCKEHGMGAYLGGTCNETNRSAEVCANIAMATKPVQYLAKPGMGVDEGYMIVFNEMSRILALTAE</sequence>
<feature type="binding site" evidence="13">
    <location>
        <position position="240"/>
    </location>
    <ligand>
        <name>Mg(2+)</name>
        <dbReference type="ChEBI" id="CHEBI:18420"/>
    </ligand>
</feature>
<keyword evidence="9 16" id="KW-0456">Lyase</keyword>
<dbReference type="InterPro" id="IPR036849">
    <property type="entry name" value="Enolase-like_C_sf"/>
</dbReference>
<evidence type="ECO:0000256" key="2">
    <source>
        <dbReference type="ARBA" id="ARBA00001946"/>
    </source>
</evidence>
<evidence type="ECO:0000256" key="13">
    <source>
        <dbReference type="PIRSR" id="PIRSR017107-4"/>
    </source>
</evidence>
<gene>
    <name evidence="16" type="ORF">NCTC13043_02075</name>
</gene>
<feature type="site" description="Transition state stabilizer" evidence="12">
    <location>
        <position position="196"/>
    </location>
</feature>
<feature type="active site" description="Proton acceptor" evidence="10">
    <location>
        <position position="333"/>
    </location>
</feature>
<dbReference type="OrthoDB" id="8630262at2"/>
<dbReference type="GeneID" id="78571712"/>
<reference evidence="16 17" key="1">
    <citation type="submission" date="2018-06" db="EMBL/GenBank/DDBJ databases">
        <authorList>
            <consortium name="Pathogen Informatics"/>
            <person name="Doyle S."/>
        </authorList>
    </citation>
    <scope>NUCLEOTIDE SEQUENCE [LARGE SCALE GENOMIC DNA]</scope>
    <source>
        <strain evidence="16 17">NCTC13043</strain>
    </source>
</reference>
<dbReference type="InterPro" id="IPR022665">
    <property type="entry name" value="MeAsp_NH4-lyase_N"/>
</dbReference>
<evidence type="ECO:0000256" key="8">
    <source>
        <dbReference type="ARBA" id="ARBA00022842"/>
    </source>
</evidence>
<dbReference type="InterPro" id="IPR022662">
    <property type="entry name" value="MeAsp_NH4-lyase_C"/>
</dbReference>
<dbReference type="Gene3D" id="3.30.390.10">
    <property type="entry name" value="Enolase-like, N-terminal domain"/>
    <property type="match status" value="1"/>
</dbReference>
<dbReference type="InterPro" id="IPR006395">
    <property type="entry name" value="Me_Asp_am_lyase"/>
</dbReference>
<comment type="pathway">
    <text evidence="3">Amino-acid degradation; L-glutamate degradation via mesaconate pathway; acetate and pyruvate from L-glutamate: step 2/4.</text>
</comment>
<dbReference type="GO" id="GO:0050096">
    <property type="term" value="F:methylaspartate ammonia-lyase activity"/>
    <property type="evidence" value="ECO:0007669"/>
    <property type="project" value="UniProtKB-EC"/>
</dbReference>
<dbReference type="SUPFAM" id="SSF54826">
    <property type="entry name" value="Enolase N-terminal domain-like"/>
    <property type="match status" value="1"/>
</dbReference>
<dbReference type="EC" id="4.3.1.2" evidence="6"/>
<dbReference type="SFLD" id="SFLDS00001">
    <property type="entry name" value="Enolase"/>
    <property type="match status" value="1"/>
</dbReference>
<evidence type="ECO:0000313" key="17">
    <source>
        <dbReference type="Proteomes" id="UP000254235"/>
    </source>
</evidence>
<evidence type="ECO:0000313" key="16">
    <source>
        <dbReference type="EMBL" id="SUC37585.1"/>
    </source>
</evidence>
<feature type="binding site" evidence="11">
    <location>
        <position position="174"/>
    </location>
    <ligand>
        <name>(2S,3S)-3-methyl-L-aspartate</name>
        <dbReference type="ChEBI" id="CHEBI:58724"/>
    </ligand>
</feature>
<accession>A0A379G9F6</accession>
<feature type="binding site" evidence="13">
    <location>
        <position position="309"/>
    </location>
    <ligand>
        <name>Mg(2+)</name>
        <dbReference type="ChEBI" id="CHEBI:18420"/>
    </ligand>
</feature>
<feature type="binding site" evidence="11">
    <location>
        <position position="331"/>
    </location>
    <ligand>
        <name>(2S,3S)-3-methyl-L-aspartate</name>
        <dbReference type="ChEBI" id="CHEBI:58724"/>
    </ligand>
</feature>
<evidence type="ECO:0000256" key="3">
    <source>
        <dbReference type="ARBA" id="ARBA00004675"/>
    </source>
</evidence>
<proteinExistence type="inferred from homology"/>
<name>A0A379G9F6_9BACT</name>
<dbReference type="CDD" id="cd03314">
    <property type="entry name" value="MAL"/>
    <property type="match status" value="1"/>
</dbReference>
<dbReference type="GO" id="GO:0046872">
    <property type="term" value="F:metal ion binding"/>
    <property type="evidence" value="ECO:0007669"/>
    <property type="project" value="UniProtKB-KW"/>
</dbReference>
<dbReference type="InterPro" id="IPR029017">
    <property type="entry name" value="Enolase-like_N"/>
</dbReference>
<evidence type="ECO:0000256" key="9">
    <source>
        <dbReference type="ARBA" id="ARBA00023239"/>
    </source>
</evidence>
<evidence type="ECO:0000256" key="7">
    <source>
        <dbReference type="ARBA" id="ARBA00022723"/>
    </source>
</evidence>
<evidence type="ECO:0000256" key="10">
    <source>
        <dbReference type="PIRSR" id="PIRSR017107-1"/>
    </source>
</evidence>
<comment type="similarity">
    <text evidence="4">Belongs to the methylaspartate ammonia-lyase family.</text>
</comment>
<dbReference type="EMBL" id="UGTP01000002">
    <property type="protein sequence ID" value="SUC37585.1"/>
    <property type="molecule type" value="Genomic_DNA"/>
</dbReference>
<dbReference type="Pfam" id="PF07476">
    <property type="entry name" value="MAAL_C"/>
    <property type="match status" value="1"/>
</dbReference>
<dbReference type="PIRSF" id="PIRSF017107">
    <property type="entry name" value="MAL"/>
    <property type="match status" value="1"/>
</dbReference>
<comment type="subunit">
    <text evidence="5">Homodimer.</text>
</comment>
<dbReference type="Gene3D" id="3.20.20.120">
    <property type="entry name" value="Enolase-like C-terminal domain"/>
    <property type="match status" value="1"/>
</dbReference>
<dbReference type="UniPathway" id="UPA00561">
    <property type="reaction ID" value="UER00618"/>
</dbReference>
<organism evidence="16 17">
    <name type="scientific">Prevotella pallens</name>
    <dbReference type="NCBI Taxonomy" id="60133"/>
    <lineage>
        <taxon>Bacteria</taxon>
        <taxon>Pseudomonadati</taxon>
        <taxon>Bacteroidota</taxon>
        <taxon>Bacteroidia</taxon>
        <taxon>Bacteroidales</taxon>
        <taxon>Prevotellaceae</taxon>
        <taxon>Prevotella</taxon>
    </lineage>
</organism>
<dbReference type="AlphaFoldDB" id="A0A379G9F6"/>
<evidence type="ECO:0000259" key="14">
    <source>
        <dbReference type="Pfam" id="PF05034"/>
    </source>
</evidence>
<dbReference type="NCBIfam" id="TIGR01502">
    <property type="entry name" value="B_methylAsp_ase"/>
    <property type="match status" value="1"/>
</dbReference>
<evidence type="ECO:0000256" key="12">
    <source>
        <dbReference type="PIRSR" id="PIRSR017107-3"/>
    </source>
</evidence>
<evidence type="ECO:0000256" key="11">
    <source>
        <dbReference type="PIRSR" id="PIRSR017107-2"/>
    </source>
</evidence>
<evidence type="ECO:0000259" key="15">
    <source>
        <dbReference type="Pfam" id="PF07476"/>
    </source>
</evidence>
<dbReference type="SUPFAM" id="SSF51604">
    <property type="entry name" value="Enolase C-terminal domain-like"/>
    <property type="match status" value="1"/>
</dbReference>
<dbReference type="SFLD" id="SFLDG00151">
    <property type="entry name" value="methylaspartate_ammonia-lyase"/>
    <property type="match status" value="1"/>
</dbReference>
<comment type="catalytic activity">
    <reaction evidence="1">
        <text>(2S,3S)-3-methyl-L-aspartate = mesaconate + NH4(+)</text>
        <dbReference type="Rhea" id="RHEA:12829"/>
        <dbReference type="ChEBI" id="CHEBI:28938"/>
        <dbReference type="ChEBI" id="CHEBI:36986"/>
        <dbReference type="ChEBI" id="CHEBI:58724"/>
        <dbReference type="EC" id="4.3.1.2"/>
    </reaction>
</comment>
<evidence type="ECO:0000256" key="1">
    <source>
        <dbReference type="ARBA" id="ARBA00000789"/>
    </source>
</evidence>
<evidence type="ECO:0000256" key="4">
    <source>
        <dbReference type="ARBA" id="ARBA00009954"/>
    </source>
</evidence>
<dbReference type="SFLD" id="SFLDF00007">
    <property type="entry name" value="methylaspartate_ammonia-lyase"/>
    <property type="match status" value="1"/>
</dbReference>
<dbReference type="Proteomes" id="UP000254235">
    <property type="component" value="Unassembled WGS sequence"/>
</dbReference>
<keyword evidence="7 13" id="KW-0479">Metal-binding</keyword>
<dbReference type="GO" id="GO:0019553">
    <property type="term" value="P:L-glutamate catabolic process via L-citramalate"/>
    <property type="evidence" value="ECO:0007669"/>
    <property type="project" value="UniProtKB-UniPathway"/>
</dbReference>
<evidence type="ECO:0000256" key="6">
    <source>
        <dbReference type="ARBA" id="ARBA00012993"/>
    </source>
</evidence>
<comment type="cofactor">
    <cofactor evidence="2 13">
        <name>Mg(2+)</name>
        <dbReference type="ChEBI" id="CHEBI:18420"/>
    </cofactor>
</comment>
<dbReference type="Pfam" id="PF05034">
    <property type="entry name" value="MAAL_N"/>
    <property type="match status" value="1"/>
</dbReference>
<feature type="domain" description="Methylaspartate ammonia-lyase C-terminal" evidence="15">
    <location>
        <begin position="164"/>
        <end position="411"/>
    </location>
</feature>
<keyword evidence="8 13" id="KW-0460">Magnesium</keyword>
<feature type="binding site" evidence="13">
    <location>
        <position position="275"/>
    </location>
    <ligand>
        <name>Mg(2+)</name>
        <dbReference type="ChEBI" id="CHEBI:18420"/>
    </ligand>
</feature>
<dbReference type="RefSeq" id="WP_115084002.1">
    <property type="nucleotide sequence ID" value="NZ_CALBEW010000053.1"/>
</dbReference>
<evidence type="ECO:0000256" key="5">
    <source>
        <dbReference type="ARBA" id="ARBA00011738"/>
    </source>
</evidence>
<protein>
    <recommendedName>
        <fullName evidence="6">methylaspartate ammonia-lyase</fullName>
        <ecNumber evidence="6">4.3.1.2</ecNumber>
    </recommendedName>
</protein>